<proteinExistence type="predicted"/>
<dbReference type="Proteomes" id="UP000077173">
    <property type="component" value="Unassembled WGS sequence"/>
</dbReference>
<evidence type="ECO:0000313" key="2">
    <source>
        <dbReference type="Proteomes" id="UP000077173"/>
    </source>
</evidence>
<evidence type="ECO:0008006" key="3">
    <source>
        <dbReference type="Google" id="ProtNLM"/>
    </source>
</evidence>
<dbReference type="GeneID" id="32581668"/>
<dbReference type="InterPro" id="IPR008767">
    <property type="entry name" value="Phage_SPP1_head-tail_adaptor"/>
</dbReference>
<comment type="caution">
    <text evidence="1">The sequence shown here is derived from an EMBL/GenBank/DDBJ whole genome shotgun (WGS) entry which is preliminary data.</text>
</comment>
<keyword evidence="2" id="KW-1185">Reference proteome</keyword>
<accession>A0A176Z3A3</accession>
<dbReference type="EMBL" id="LSEF01000073">
    <property type="protein sequence ID" value="OAF13926.1"/>
    <property type="molecule type" value="Genomic_DNA"/>
</dbReference>
<dbReference type="Pfam" id="PF05521">
    <property type="entry name" value="Phage_HCP"/>
    <property type="match status" value="1"/>
</dbReference>
<dbReference type="Gene3D" id="2.40.10.270">
    <property type="entry name" value="Bacteriophage SPP1 head-tail adaptor protein"/>
    <property type="match status" value="1"/>
</dbReference>
<reference evidence="1 2" key="1">
    <citation type="submission" date="2016-02" db="EMBL/GenBank/DDBJ databases">
        <title>Draft genome sequence of the strain BR 10247T Bradyrhizobium neotropicale isolated from nodules of Centrolobium paraense.</title>
        <authorList>
            <person name="Simoes-Araujo J.L."/>
            <person name="Barauna A.C."/>
            <person name="Silva K."/>
            <person name="Zilli J.E."/>
        </authorList>
    </citation>
    <scope>NUCLEOTIDE SEQUENCE [LARGE SCALE GENOMIC DNA]</scope>
    <source>
        <strain evidence="1 2">BR 10247</strain>
    </source>
</reference>
<evidence type="ECO:0000313" key="1">
    <source>
        <dbReference type="EMBL" id="OAF13926.1"/>
    </source>
</evidence>
<dbReference type="InterPro" id="IPR038666">
    <property type="entry name" value="SSP1_head-tail_sf"/>
</dbReference>
<protein>
    <recommendedName>
        <fullName evidence="3">Head-tail adaptor protein</fullName>
    </recommendedName>
</protein>
<sequence length="106" mass="11879">MRAGNLDRVIQIQAIAMTAPDLYGAAAPTWTTIATMRAQLLQHATDDKEGARGHTTDIVRTFRIRWLDGVSLENRVTYDGRQYQIVSIKELGRRRGLDLTVEKVGP</sequence>
<dbReference type="NCBIfam" id="TIGR01563">
    <property type="entry name" value="gp16_SPP1"/>
    <property type="match status" value="1"/>
</dbReference>
<gene>
    <name evidence="1" type="ORF">AXW67_18265</name>
</gene>
<dbReference type="RefSeq" id="WP_063679922.1">
    <property type="nucleotide sequence ID" value="NZ_LSEF01000073.1"/>
</dbReference>
<organism evidence="1 2">
    <name type="scientific">Bradyrhizobium neotropicale</name>
    <dbReference type="NCBI Taxonomy" id="1497615"/>
    <lineage>
        <taxon>Bacteria</taxon>
        <taxon>Pseudomonadati</taxon>
        <taxon>Pseudomonadota</taxon>
        <taxon>Alphaproteobacteria</taxon>
        <taxon>Hyphomicrobiales</taxon>
        <taxon>Nitrobacteraceae</taxon>
        <taxon>Bradyrhizobium</taxon>
    </lineage>
</organism>
<name>A0A176Z3A3_9BRAD</name>
<dbReference type="AlphaFoldDB" id="A0A176Z3A3"/>